<proteinExistence type="predicted"/>
<dbReference type="InterPro" id="IPR014036">
    <property type="entry name" value="DeoR-like_C"/>
</dbReference>
<protein>
    <submittedName>
        <fullName evidence="5">Fructose repressor, GntR family protein</fullName>
    </submittedName>
</protein>
<comment type="caution">
    <text evidence="5">The sequence shown here is derived from an EMBL/GenBank/DDBJ whole genome shotgun (WGS) entry which is preliminary data.</text>
</comment>
<evidence type="ECO:0000259" key="4">
    <source>
        <dbReference type="PROSITE" id="PS51000"/>
    </source>
</evidence>
<dbReference type="OrthoDB" id="9797223at2"/>
<dbReference type="InterPro" id="IPR001034">
    <property type="entry name" value="DeoR_HTH"/>
</dbReference>
<dbReference type="Pfam" id="PF08220">
    <property type="entry name" value="HTH_DeoR"/>
    <property type="match status" value="1"/>
</dbReference>
<keyword evidence="2" id="KW-0238">DNA-binding</keyword>
<dbReference type="PROSITE" id="PS51000">
    <property type="entry name" value="HTH_DEOR_2"/>
    <property type="match status" value="1"/>
</dbReference>
<dbReference type="PROSITE" id="PS00894">
    <property type="entry name" value="HTH_DEOR_1"/>
    <property type="match status" value="1"/>
</dbReference>
<evidence type="ECO:0000313" key="5">
    <source>
        <dbReference type="EMBL" id="KJY61854.1"/>
    </source>
</evidence>
<dbReference type="Gene3D" id="3.40.50.1360">
    <property type="match status" value="1"/>
</dbReference>
<keyword evidence="3" id="KW-0804">Transcription</keyword>
<dbReference type="SMART" id="SM01134">
    <property type="entry name" value="DeoRC"/>
    <property type="match status" value="1"/>
</dbReference>
<evidence type="ECO:0000256" key="1">
    <source>
        <dbReference type="ARBA" id="ARBA00023015"/>
    </source>
</evidence>
<name>A0A0F4LU99_9LACO</name>
<keyword evidence="1" id="KW-0805">Transcription regulation</keyword>
<dbReference type="PRINTS" id="PR00037">
    <property type="entry name" value="HTHLACR"/>
</dbReference>
<feature type="domain" description="HTH deoR-type" evidence="4">
    <location>
        <begin position="3"/>
        <end position="58"/>
    </location>
</feature>
<dbReference type="InterPro" id="IPR050313">
    <property type="entry name" value="Carb_Metab_HTH_regulators"/>
</dbReference>
<evidence type="ECO:0000256" key="2">
    <source>
        <dbReference type="ARBA" id="ARBA00023125"/>
    </source>
</evidence>
<dbReference type="Proteomes" id="UP000033558">
    <property type="component" value="Unassembled WGS sequence"/>
</dbReference>
<dbReference type="PATRIC" id="fig|1218492.5.peg.1045"/>
<dbReference type="AlphaFoldDB" id="A0A0F4LU99"/>
<dbReference type="GO" id="GO:0003677">
    <property type="term" value="F:DNA binding"/>
    <property type="evidence" value="ECO:0007669"/>
    <property type="project" value="UniProtKB-KW"/>
</dbReference>
<dbReference type="RefSeq" id="WP_046316567.1">
    <property type="nucleotide sequence ID" value="NZ_JAMBJK010000001.1"/>
</dbReference>
<gene>
    <name evidence="5" type="ORF">JG30_09060</name>
</gene>
<dbReference type="InterPro" id="IPR018356">
    <property type="entry name" value="Tscrpt_reg_HTH_DeoR_CS"/>
</dbReference>
<dbReference type="EMBL" id="JXJQ01000008">
    <property type="protein sequence ID" value="KJY61854.1"/>
    <property type="molecule type" value="Genomic_DNA"/>
</dbReference>
<reference evidence="5 6" key="1">
    <citation type="submission" date="2015-01" db="EMBL/GenBank/DDBJ databases">
        <title>Comparative genomics of the lactic acid bacteria isolated from the honey bee gut.</title>
        <authorList>
            <person name="Ellegaard K.M."/>
            <person name="Tamarit D."/>
            <person name="Javelind E."/>
            <person name="Olofsson T."/>
            <person name="Andersson S.G."/>
            <person name="Vasquez A."/>
        </authorList>
    </citation>
    <scope>NUCLEOTIDE SEQUENCE [LARGE SCALE GENOMIC DNA]</scope>
    <source>
        <strain evidence="5 6">Bin4</strain>
    </source>
</reference>
<dbReference type="PANTHER" id="PTHR30363:SF56">
    <property type="entry name" value="TRANSCRIPTIONAL REGULATOR, DEOR FAMILY"/>
    <property type="match status" value="1"/>
</dbReference>
<dbReference type="Pfam" id="PF00455">
    <property type="entry name" value="DeoRC"/>
    <property type="match status" value="1"/>
</dbReference>
<dbReference type="InterPro" id="IPR036390">
    <property type="entry name" value="WH_DNA-bd_sf"/>
</dbReference>
<evidence type="ECO:0000256" key="3">
    <source>
        <dbReference type="ARBA" id="ARBA00023163"/>
    </source>
</evidence>
<dbReference type="SUPFAM" id="SSF46785">
    <property type="entry name" value="Winged helix' DNA-binding domain"/>
    <property type="match status" value="1"/>
</dbReference>
<dbReference type="HOGENOM" id="CLU_060699_1_3_9"/>
<keyword evidence="6" id="KW-1185">Reference proteome</keyword>
<dbReference type="SMART" id="SM00420">
    <property type="entry name" value="HTH_DEOR"/>
    <property type="match status" value="1"/>
</dbReference>
<dbReference type="SUPFAM" id="SSF100950">
    <property type="entry name" value="NagB/RpiA/CoA transferase-like"/>
    <property type="match status" value="1"/>
</dbReference>
<dbReference type="STRING" id="1218492.JG30_09060"/>
<dbReference type="PANTHER" id="PTHR30363">
    <property type="entry name" value="HTH-TYPE TRANSCRIPTIONAL REGULATOR SRLR-RELATED"/>
    <property type="match status" value="1"/>
</dbReference>
<sequence length="252" mass="27878">MITAKRQQLILGQLQQKEIITVEELCQLTHSSESTIRRDLINLEKQQLLTRVHGGAKLIANNLRTEPQIGQRQQVNLAQKRTIATYAANLVQDDEVIYLDSGTTTSAMIPLLVHRQNLLVVTNGVNTASLLADYQIPTIVLGGQLRSSTKAAVGLSLTRYLTNCHFDRAFMGTNGFDLQYGYTTPNAEESAVKQLAVQQATVAYVLSDATKYQQVRFSKFADLKAATLITDCLPPAAYQLLSQQTKILEAKK</sequence>
<dbReference type="Gene3D" id="1.10.10.10">
    <property type="entry name" value="Winged helix-like DNA-binding domain superfamily/Winged helix DNA-binding domain"/>
    <property type="match status" value="1"/>
</dbReference>
<dbReference type="InterPro" id="IPR036388">
    <property type="entry name" value="WH-like_DNA-bd_sf"/>
</dbReference>
<accession>A0A0F4LU99</accession>
<dbReference type="InterPro" id="IPR037171">
    <property type="entry name" value="NagB/RpiA_transferase-like"/>
</dbReference>
<dbReference type="GO" id="GO:0003700">
    <property type="term" value="F:DNA-binding transcription factor activity"/>
    <property type="evidence" value="ECO:0007669"/>
    <property type="project" value="InterPro"/>
</dbReference>
<organism evidence="5 6">
    <name type="scientific">Bombilactobacillus mellifer</name>
    <dbReference type="NCBI Taxonomy" id="1218492"/>
    <lineage>
        <taxon>Bacteria</taxon>
        <taxon>Bacillati</taxon>
        <taxon>Bacillota</taxon>
        <taxon>Bacilli</taxon>
        <taxon>Lactobacillales</taxon>
        <taxon>Lactobacillaceae</taxon>
        <taxon>Bombilactobacillus</taxon>
    </lineage>
</organism>
<evidence type="ECO:0000313" key="6">
    <source>
        <dbReference type="Proteomes" id="UP000033558"/>
    </source>
</evidence>